<dbReference type="Proteomes" id="UP001497516">
    <property type="component" value="Chromosome 4"/>
</dbReference>
<dbReference type="AlphaFoldDB" id="A0AAV2EE48"/>
<organism evidence="2 3">
    <name type="scientific">Linum trigynum</name>
    <dbReference type="NCBI Taxonomy" id="586398"/>
    <lineage>
        <taxon>Eukaryota</taxon>
        <taxon>Viridiplantae</taxon>
        <taxon>Streptophyta</taxon>
        <taxon>Embryophyta</taxon>
        <taxon>Tracheophyta</taxon>
        <taxon>Spermatophyta</taxon>
        <taxon>Magnoliopsida</taxon>
        <taxon>eudicotyledons</taxon>
        <taxon>Gunneridae</taxon>
        <taxon>Pentapetalae</taxon>
        <taxon>rosids</taxon>
        <taxon>fabids</taxon>
        <taxon>Malpighiales</taxon>
        <taxon>Linaceae</taxon>
        <taxon>Linum</taxon>
    </lineage>
</organism>
<protein>
    <recommendedName>
        <fullName evidence="1">Reverse transcriptase domain-containing protein</fullName>
    </recommendedName>
</protein>
<proteinExistence type="predicted"/>
<name>A0AAV2EE48_9ROSI</name>
<keyword evidence="3" id="KW-1185">Reference proteome</keyword>
<accession>A0AAV2EE48</accession>
<dbReference type="EMBL" id="OZ034817">
    <property type="protein sequence ID" value="CAL1384251.1"/>
    <property type="molecule type" value="Genomic_DNA"/>
</dbReference>
<dbReference type="PANTHER" id="PTHR46890:SF48">
    <property type="entry name" value="RNA-DIRECTED DNA POLYMERASE"/>
    <property type="match status" value="1"/>
</dbReference>
<evidence type="ECO:0000313" key="2">
    <source>
        <dbReference type="EMBL" id="CAL1384251.1"/>
    </source>
</evidence>
<evidence type="ECO:0000313" key="3">
    <source>
        <dbReference type="Proteomes" id="UP001497516"/>
    </source>
</evidence>
<dbReference type="PANTHER" id="PTHR46890">
    <property type="entry name" value="NON-LTR RETROLELEMENT REVERSE TRANSCRIPTASE-LIKE PROTEIN-RELATED"/>
    <property type="match status" value="1"/>
</dbReference>
<dbReference type="InterPro" id="IPR052343">
    <property type="entry name" value="Retrotransposon-Effector_Assoc"/>
</dbReference>
<dbReference type="InterPro" id="IPR043502">
    <property type="entry name" value="DNA/RNA_pol_sf"/>
</dbReference>
<dbReference type="CDD" id="cd01650">
    <property type="entry name" value="RT_nLTR_like"/>
    <property type="match status" value="1"/>
</dbReference>
<sequence length="259" mass="29702">MAREHYVQLFTKATRCSQHTITALFPPLDNHIWEQLIKPPSIDDIHNIVKDMDGLKAPGKDGFHALFFKRCWNLVGQDFFCFIKNCFWNPDSIRLINETLLAFIPKVDSPSSMSQFRPIILCNVCYKVLAKCLANKLKNIMHILVKPNQSSFVPNRHITDNILILQEYVHSMAKKVGNKGIMLLKLDLAKAYDRLDWEFLEETLTLAGIPQSLINIIMKCVTKVDMQVKREGGETESFKPSRGLRQGCPLSPYLFYALC</sequence>
<dbReference type="SUPFAM" id="SSF56672">
    <property type="entry name" value="DNA/RNA polymerases"/>
    <property type="match status" value="1"/>
</dbReference>
<feature type="domain" description="Reverse transcriptase" evidence="1">
    <location>
        <begin position="85"/>
        <end position="259"/>
    </location>
</feature>
<evidence type="ECO:0000259" key="1">
    <source>
        <dbReference type="PROSITE" id="PS50878"/>
    </source>
</evidence>
<dbReference type="Pfam" id="PF00078">
    <property type="entry name" value="RVT_1"/>
    <property type="match status" value="1"/>
</dbReference>
<dbReference type="PROSITE" id="PS50878">
    <property type="entry name" value="RT_POL"/>
    <property type="match status" value="1"/>
</dbReference>
<reference evidence="2 3" key="1">
    <citation type="submission" date="2024-04" db="EMBL/GenBank/DDBJ databases">
        <authorList>
            <person name="Fracassetti M."/>
        </authorList>
    </citation>
    <scope>NUCLEOTIDE SEQUENCE [LARGE SCALE GENOMIC DNA]</scope>
</reference>
<gene>
    <name evidence="2" type="ORF">LTRI10_LOCUS25471</name>
</gene>
<dbReference type="InterPro" id="IPR000477">
    <property type="entry name" value="RT_dom"/>
</dbReference>